<comment type="similarity">
    <text evidence="2">Belongs to the crooked-neck family.</text>
</comment>
<dbReference type="PANTHER" id="PTHR11246:SF3">
    <property type="entry name" value="CROOKED NECK-LIKE PROTEIN 1"/>
    <property type="match status" value="1"/>
</dbReference>
<evidence type="ECO:0000259" key="10">
    <source>
        <dbReference type="Pfam" id="PF23233"/>
    </source>
</evidence>
<keyword evidence="5" id="KW-0677">Repeat</keyword>
<keyword evidence="4" id="KW-0747">Spliceosome</keyword>
<proteinExistence type="inferred from homology"/>
<dbReference type="SMART" id="SM00386">
    <property type="entry name" value="HAT"/>
    <property type="match status" value="13"/>
</dbReference>
<evidence type="ECO:0000256" key="5">
    <source>
        <dbReference type="ARBA" id="ARBA00022737"/>
    </source>
</evidence>
<dbReference type="InterPro" id="IPR055430">
    <property type="entry name" value="HAT_Syf1_CNRKL1_C"/>
</dbReference>
<sequence>MASNMPRTTRVKNKAPAPVQITAEQIVREASERAEEVYKVPKRKIADADELREYRYEQRKNFEDRVRSEYWQPRAWIRYAKWEEQQGDLPRARSVWERALEHHSREVPIWSQYAEMEMKAKAVNHARNVWERACGTLPRVDMFWYKYIHMEETLGQVAACRQIFEKWLTWEPEHPAWYAYVKLEQRYKENARARDIFQRYVQVHPDVKAWTRWAKFEFAAGDREKAREVYEAAVEFLKNEPDIGELYTMFARFEEMCHEVERARAIYKFALDNLPKEQAEEVYKEFMKFEKMHGNREGIEDVVVGQRRFKYEEEVAKNPLNYDTWFDYVRLEESAGDIAKTREVYERAIANVPPANEKRFWQRYIYLWINYALYEELEARDAERTREVYRACLKVIPHSEFSFSKVWIMSAKFELRQRRLDACRKILGLAIGLAPKEKIFKAYIDIEFQLGNVDRCRTIYEKALEVDAQNCSTWVQYAELERSLGEVERGRAIFELAVDQPMLDMPEVLWKAYIDFETSEGERERTRALYERLLERTKHVKVWMSYARFEATPIVVVEDDADEAAITAATAAAEDDEHERLATRQSVSRAVYERALEELKESSPDAKEERVMLLEAWKSFEDSLPSEYSRAADVKAKMPKRVKRKRAVTDDSGHEVGQEEFYDYVFPDDASAKTPALKILEAAYAWKKQKAANAE</sequence>
<evidence type="ECO:0000256" key="4">
    <source>
        <dbReference type="ARBA" id="ARBA00022728"/>
    </source>
</evidence>
<protein>
    <recommendedName>
        <fullName evidence="12">Suppressor of forked domain-containing protein</fullName>
    </recommendedName>
</protein>
<organism evidence="11">
    <name type="scientific">Ostreococcus mediterraneus</name>
    <dbReference type="NCBI Taxonomy" id="1486918"/>
    <lineage>
        <taxon>Eukaryota</taxon>
        <taxon>Viridiplantae</taxon>
        <taxon>Chlorophyta</taxon>
        <taxon>Mamiellophyceae</taxon>
        <taxon>Mamiellales</taxon>
        <taxon>Bathycoccaceae</taxon>
        <taxon>Ostreococcus</taxon>
    </lineage>
</organism>
<evidence type="ECO:0000256" key="3">
    <source>
        <dbReference type="ARBA" id="ARBA00022664"/>
    </source>
</evidence>
<accession>A0A6U0C1F0</accession>
<comment type="subcellular location">
    <subcellularLocation>
        <location evidence="1">Nucleus</location>
    </subcellularLocation>
</comment>
<dbReference type="AlphaFoldDB" id="A0A6U0C1F0"/>
<dbReference type="GO" id="GO:0000245">
    <property type="term" value="P:spliceosomal complex assembly"/>
    <property type="evidence" value="ECO:0007669"/>
    <property type="project" value="TreeGrafter"/>
</dbReference>
<evidence type="ECO:0000256" key="1">
    <source>
        <dbReference type="ARBA" id="ARBA00004123"/>
    </source>
</evidence>
<evidence type="ECO:0000313" key="11">
    <source>
        <dbReference type="EMBL" id="CAD8580604.1"/>
    </source>
</evidence>
<dbReference type="SUPFAM" id="SSF48452">
    <property type="entry name" value="TPR-like"/>
    <property type="match status" value="3"/>
</dbReference>
<evidence type="ECO:0000259" key="9">
    <source>
        <dbReference type="Pfam" id="PF23231"/>
    </source>
</evidence>
<comment type="function">
    <text evidence="8">Involved in pre-mRNA splicing and cell cycle progression. Required for the spliceosome assembly and initiation of the DNA replication.</text>
</comment>
<dbReference type="Pfam" id="PF23240">
    <property type="entry name" value="HAT_PRP39_N"/>
    <property type="match status" value="2"/>
</dbReference>
<keyword evidence="3" id="KW-0507">mRNA processing</keyword>
<dbReference type="FunFam" id="1.25.40.10:FF:000306">
    <property type="entry name" value="Cell cycle control protein cwf4"/>
    <property type="match status" value="1"/>
</dbReference>
<name>A0A6U0C1F0_9CHLO</name>
<keyword evidence="6" id="KW-0508">mRNA splicing</keyword>
<evidence type="ECO:0000256" key="6">
    <source>
        <dbReference type="ARBA" id="ARBA00023187"/>
    </source>
</evidence>
<dbReference type="GO" id="GO:0071011">
    <property type="term" value="C:precatalytic spliceosome"/>
    <property type="evidence" value="ECO:0007669"/>
    <property type="project" value="TreeGrafter"/>
</dbReference>
<dbReference type="EMBL" id="HBEW01003491">
    <property type="protein sequence ID" value="CAD8580604.1"/>
    <property type="molecule type" value="Transcribed_RNA"/>
</dbReference>
<dbReference type="GO" id="GO:0071014">
    <property type="term" value="C:post-mRNA release spliceosomal complex"/>
    <property type="evidence" value="ECO:0007669"/>
    <property type="project" value="TreeGrafter"/>
</dbReference>
<gene>
    <name evidence="11" type="ORF">OMED0929_LOCUS2891</name>
</gene>
<dbReference type="InterPro" id="IPR055433">
    <property type="entry name" value="HAT_Syf1-like_N"/>
</dbReference>
<dbReference type="Pfam" id="PF23233">
    <property type="entry name" value="HAT_Syf1_CNRKL1_N"/>
    <property type="match status" value="1"/>
</dbReference>
<dbReference type="FunFam" id="1.25.40.10:FF:000048">
    <property type="entry name" value="Cell cycle control protein"/>
    <property type="match status" value="1"/>
</dbReference>
<evidence type="ECO:0008006" key="12">
    <source>
        <dbReference type="Google" id="ProtNLM"/>
    </source>
</evidence>
<feature type="domain" description="Pre-mRNA-splicing factor Syf1-like N-terminal HAT-repeats" evidence="10">
    <location>
        <begin position="61"/>
        <end position="206"/>
    </location>
</feature>
<dbReference type="Gene3D" id="1.25.40.10">
    <property type="entry name" value="Tetratricopeptide repeat domain"/>
    <property type="match status" value="3"/>
</dbReference>
<evidence type="ECO:0000256" key="2">
    <source>
        <dbReference type="ARBA" id="ARBA00008644"/>
    </source>
</evidence>
<dbReference type="InterPro" id="IPR003107">
    <property type="entry name" value="HAT"/>
</dbReference>
<dbReference type="InterPro" id="IPR045075">
    <property type="entry name" value="Syf1-like"/>
</dbReference>
<keyword evidence="7" id="KW-0539">Nucleus</keyword>
<dbReference type="Pfam" id="PF23231">
    <property type="entry name" value="HAT_Syf1_CNRKL1_C"/>
    <property type="match status" value="1"/>
</dbReference>
<dbReference type="InterPro" id="IPR011990">
    <property type="entry name" value="TPR-like_helical_dom_sf"/>
</dbReference>
<dbReference type="GO" id="GO:0000974">
    <property type="term" value="C:Prp19 complex"/>
    <property type="evidence" value="ECO:0007669"/>
    <property type="project" value="TreeGrafter"/>
</dbReference>
<dbReference type="FunFam" id="1.25.40.10:FF:000269">
    <property type="entry name" value="Crooked neck pre-mRNA-splicing factor 1"/>
    <property type="match status" value="1"/>
</dbReference>
<feature type="domain" description="Pre-mRNA-splicing factor Syf1/CRNKL1-like C-terminal HAT-repeats" evidence="9">
    <location>
        <begin position="225"/>
        <end position="302"/>
    </location>
</feature>
<evidence type="ECO:0000256" key="7">
    <source>
        <dbReference type="ARBA" id="ARBA00023242"/>
    </source>
</evidence>
<dbReference type="PANTHER" id="PTHR11246">
    <property type="entry name" value="PRE-MRNA SPLICING FACTOR"/>
    <property type="match status" value="1"/>
</dbReference>
<dbReference type="GO" id="GO:0071007">
    <property type="term" value="C:U2-type catalytic step 2 spliceosome"/>
    <property type="evidence" value="ECO:0007669"/>
    <property type="project" value="TreeGrafter"/>
</dbReference>
<reference evidence="11" key="1">
    <citation type="submission" date="2021-01" db="EMBL/GenBank/DDBJ databases">
        <authorList>
            <person name="Corre E."/>
            <person name="Pelletier E."/>
            <person name="Niang G."/>
            <person name="Scheremetjew M."/>
            <person name="Finn R."/>
            <person name="Kale V."/>
            <person name="Holt S."/>
            <person name="Cochrane G."/>
            <person name="Meng A."/>
            <person name="Brown T."/>
            <person name="Cohen L."/>
        </authorList>
    </citation>
    <scope>NUCLEOTIDE SEQUENCE</scope>
    <source>
        <strain evidence="11">Clade-D-RCC2572</strain>
    </source>
</reference>
<evidence type="ECO:0000256" key="8">
    <source>
        <dbReference type="ARBA" id="ARBA00037040"/>
    </source>
</evidence>